<feature type="transmembrane region" description="Helical" evidence="2">
    <location>
        <begin position="1140"/>
        <end position="1163"/>
    </location>
</feature>
<feature type="compositionally biased region" description="Low complexity" evidence="1">
    <location>
        <begin position="812"/>
        <end position="826"/>
    </location>
</feature>
<feature type="transmembrane region" description="Helical" evidence="2">
    <location>
        <begin position="1220"/>
        <end position="1238"/>
    </location>
</feature>
<dbReference type="SUPFAM" id="SSF81665">
    <property type="entry name" value="Calcium ATPase, transmembrane domain M"/>
    <property type="match status" value="1"/>
</dbReference>
<sequence length="1340" mass="152158">MEKSMEDTGLTTRDALNKLYIEIDSVLQQYKHSQKSRKSKSWVKDALSYRSQHTTIDIISIGFGVWAAISLLIGYLLEGDNVAGYEALPILTLIVANVSLELYDNKLRHCEVPNRVRSVLNKLKKEIGSVHWTTDNYPNLYSPLSPCITLQWTYRDHKLVNLPWALLVKDDIILMRPGQSSPGYCESIDKHSECPLLHAKEIYAPTILHANEIFSAPMSRKPLEPKKYRLLETPYLNNLKLFLEQALDKPTTQLNKQRHLVMIRLIERVLLPVTFVSVLLYLGRYLVSNTLFIIPSNVILPLLPLVFPLVWNVANYIGMARFKTVFDAAVKFETKSNPLEEDVDNNVLDHKDIKISKKEVYANFKDIIKGKPGILTRSSNILHVLGSVTALGCVDKKGILSWPNPTAEKVFFLHNRDDDSPSSSLGNVNDISNDADSALPNYGFHPDSPITATAEVLDLTHNHIDPFELHFDDHDWHKFLSSLKPLGLTILLNTCNYDTQDRYTAFCSHITCEAIYNESLIPVTNRRCLCELAKEIGFMDQAQKIFSLEEQLSTFRHLQPEMVRRDNKYARSLQLSTRLKFPFPHMFAVIVKELSSGNMQLLSEGTADIILDSCVDYWDGHDLMPLTNSDKKKIQDFYQRSSLTAYCTAFAYRPLSKFVNSKPSEMYLELPSDSRHLYMNHRSPTPAHWDCKNILDPKIKSATQFYSTDSLLYNDYPIAGNVSDAESCFQMQCNQIFIGMVTMQYQAMTDMVQLIEQLERACVRFVHFSKENELRSRVFSEKMGLESGWNCHISLLSERNRRDSGQMECNTSPPVQRQRRLSQSVRKIPNSPTFDDKSCLLDSNLESSRTMSFSAPSAINMEHSVVKFDTEVEKFNIIKGASEQSDANDSISHDSVTMHADSTTHDWQSLSNLTESTEQSAPINFDMSNRAKLPRGIEKIRPHIEQIDNVPLLVSLFTDCTPSAIREMLQIMQEYMEIVCILGSSENCDNAGIFMQADASVSVEPLYPQVCQKRGVFNKPDNCLGPIDISRELNSVACSLSVRREDPISFYHLIMESRHFVATLWSSVQFWLCCCVCLSLMQVLATLCMLPGLLTTGQVLWFSCIVIPLLSIALMAKPVDQEVMKRPQGKIQAVVNWDGTIFILWCYGIKFLPTVIVVLVSYIGVLTSHCDQMCADSRSPYDVVLSNCTCAFFYNPVKLTDSVTMGGWDENKWTLISSRLIISFIVLLHFVIISAGFVHRESLIFKKSPLTNLCWVATIFIVTFIQAVYTIVTFTMIKQSPEEDMKFEIPLWVIIFAAASPLAALVIDEIVKSQEIMVNKRFLKRARLDFGTKLGMNSPF</sequence>
<feature type="transmembrane region" description="Helical" evidence="2">
    <location>
        <begin position="1068"/>
        <end position="1093"/>
    </location>
</feature>
<reference evidence="3 4" key="1">
    <citation type="journal article" date="2023" name="Insect Mol. Biol.">
        <title>Genome sequencing provides insights into the evolution of gene families encoding plant cell wall-degrading enzymes in longhorned beetles.</title>
        <authorList>
            <person name="Shin N.R."/>
            <person name="Okamura Y."/>
            <person name="Kirsch R."/>
            <person name="Pauchet Y."/>
        </authorList>
    </citation>
    <scope>NUCLEOTIDE SEQUENCE [LARGE SCALE GENOMIC DNA]</scope>
    <source>
        <strain evidence="3">EAD_L_NR</strain>
    </source>
</reference>
<feature type="transmembrane region" description="Helical" evidence="2">
    <location>
        <begin position="83"/>
        <end position="103"/>
    </location>
</feature>
<evidence type="ECO:0000256" key="2">
    <source>
        <dbReference type="SAM" id="Phobius"/>
    </source>
</evidence>
<dbReference type="EMBL" id="JANEYG010000045">
    <property type="protein sequence ID" value="KAJ8916114.1"/>
    <property type="molecule type" value="Genomic_DNA"/>
</dbReference>
<evidence type="ECO:0000256" key="1">
    <source>
        <dbReference type="SAM" id="MobiDB-lite"/>
    </source>
</evidence>
<evidence type="ECO:0000313" key="3">
    <source>
        <dbReference type="EMBL" id="KAJ8916114.1"/>
    </source>
</evidence>
<evidence type="ECO:0008006" key="5">
    <source>
        <dbReference type="Google" id="ProtNLM"/>
    </source>
</evidence>
<feature type="transmembrane region" description="Helical" evidence="2">
    <location>
        <begin position="1099"/>
        <end position="1119"/>
    </location>
</feature>
<dbReference type="InterPro" id="IPR023298">
    <property type="entry name" value="ATPase_P-typ_TM_dom_sf"/>
</dbReference>
<dbReference type="SUPFAM" id="SSF81660">
    <property type="entry name" value="Metal cation-transporting ATPase, ATP-binding domain N"/>
    <property type="match status" value="1"/>
</dbReference>
<gene>
    <name evidence="3" type="ORF">NQ315_004481</name>
</gene>
<dbReference type="Proteomes" id="UP001159042">
    <property type="component" value="Unassembled WGS sequence"/>
</dbReference>
<feature type="transmembrane region" description="Helical" evidence="2">
    <location>
        <begin position="58"/>
        <end position="77"/>
    </location>
</feature>
<feature type="transmembrane region" description="Helical" evidence="2">
    <location>
        <begin position="292"/>
        <end position="314"/>
    </location>
</feature>
<keyword evidence="2" id="KW-0812">Transmembrane</keyword>
<dbReference type="InterPro" id="IPR039720">
    <property type="entry name" value="TMEM94"/>
</dbReference>
<evidence type="ECO:0000313" key="4">
    <source>
        <dbReference type="Proteomes" id="UP001159042"/>
    </source>
</evidence>
<name>A0AAV8VPQ0_9CUCU</name>
<keyword evidence="2" id="KW-1133">Transmembrane helix</keyword>
<dbReference type="PANTHER" id="PTHR13219:SF6">
    <property type="entry name" value="TRANSMEMBRANE PROTEIN 94"/>
    <property type="match status" value="1"/>
</dbReference>
<keyword evidence="4" id="KW-1185">Reference proteome</keyword>
<feature type="transmembrane region" description="Helical" evidence="2">
    <location>
        <begin position="1289"/>
        <end position="1311"/>
    </location>
</feature>
<dbReference type="Gene3D" id="1.20.1110.10">
    <property type="entry name" value="Calcium-transporting ATPase, transmembrane domain"/>
    <property type="match status" value="1"/>
</dbReference>
<feature type="region of interest" description="Disordered" evidence="1">
    <location>
        <begin position="802"/>
        <end position="828"/>
    </location>
</feature>
<dbReference type="InterPro" id="IPR023299">
    <property type="entry name" value="ATPase_P-typ_cyto_dom_N"/>
</dbReference>
<keyword evidence="2" id="KW-0472">Membrane</keyword>
<dbReference type="Gene3D" id="3.40.1110.10">
    <property type="entry name" value="Calcium-transporting ATPase, cytoplasmic domain N"/>
    <property type="match status" value="1"/>
</dbReference>
<feature type="transmembrane region" description="Helical" evidence="2">
    <location>
        <begin position="265"/>
        <end position="286"/>
    </location>
</feature>
<feature type="transmembrane region" description="Helical" evidence="2">
    <location>
        <begin position="1250"/>
        <end position="1277"/>
    </location>
</feature>
<comment type="caution">
    <text evidence="3">The sequence shown here is derived from an EMBL/GenBank/DDBJ whole genome shotgun (WGS) entry which is preliminary data.</text>
</comment>
<proteinExistence type="predicted"/>
<dbReference type="GO" id="GO:0000166">
    <property type="term" value="F:nucleotide binding"/>
    <property type="evidence" value="ECO:0007669"/>
    <property type="project" value="InterPro"/>
</dbReference>
<organism evidence="3 4">
    <name type="scientific">Exocentrus adspersus</name>
    <dbReference type="NCBI Taxonomy" id="1586481"/>
    <lineage>
        <taxon>Eukaryota</taxon>
        <taxon>Metazoa</taxon>
        <taxon>Ecdysozoa</taxon>
        <taxon>Arthropoda</taxon>
        <taxon>Hexapoda</taxon>
        <taxon>Insecta</taxon>
        <taxon>Pterygota</taxon>
        <taxon>Neoptera</taxon>
        <taxon>Endopterygota</taxon>
        <taxon>Coleoptera</taxon>
        <taxon>Polyphaga</taxon>
        <taxon>Cucujiformia</taxon>
        <taxon>Chrysomeloidea</taxon>
        <taxon>Cerambycidae</taxon>
        <taxon>Lamiinae</taxon>
        <taxon>Acanthocinini</taxon>
        <taxon>Exocentrus</taxon>
    </lineage>
</organism>
<protein>
    <recommendedName>
        <fullName evidence="5">Cation-transporting P-type ATPase C-terminal domain-containing protein</fullName>
    </recommendedName>
</protein>
<dbReference type="PANTHER" id="PTHR13219">
    <property type="entry name" value="TRANSMEMBRANE PROTEIN 94"/>
    <property type="match status" value="1"/>
</dbReference>
<accession>A0AAV8VPQ0</accession>